<keyword evidence="4 7" id="KW-0443">Lipid metabolism</keyword>
<evidence type="ECO:0000313" key="11">
    <source>
        <dbReference type="EMBL" id="KND87950.1"/>
    </source>
</evidence>
<dbReference type="SMART" id="SM00149">
    <property type="entry name" value="PLCYc"/>
    <property type="match status" value="1"/>
</dbReference>
<dbReference type="PRINTS" id="PR00390">
    <property type="entry name" value="PHPHLIPASEC"/>
</dbReference>
<dbReference type="InterPro" id="IPR000008">
    <property type="entry name" value="C2_dom"/>
</dbReference>
<dbReference type="InterPro" id="IPR001192">
    <property type="entry name" value="PI-PLC_fam"/>
</dbReference>
<evidence type="ECO:0000313" key="12">
    <source>
        <dbReference type="Proteomes" id="UP000036947"/>
    </source>
</evidence>
<dbReference type="STRING" id="1163406.A0A0L0N2B2"/>
<dbReference type="InterPro" id="IPR056584">
    <property type="entry name" value="EF-hand_15"/>
</dbReference>
<dbReference type="InterPro" id="IPR017946">
    <property type="entry name" value="PLC-like_Pdiesterase_TIM-brl"/>
</dbReference>
<sequence>MADRGGASESMRSIQTLNDKVLPCLRHIFESHAGPGQKWAEAQVKAFVQKVQDNDDATPAATRLFNQPDVDFNGFLGYMTSPDSAISIPWNKCDLSWPLASYYISSSHNTYLTGNQLSSDSTTGAYTNVLLRGCRCVEVDVWDGDESDAESTASSVGGDAGNGSGNEKPKPKRQRKFGMLKKRLPDSLASKLEKTSLGKKWEHRDADKHGDAATARANVGEAPAEATEEPEAAIVEPRVLHGYALTREVSFRDVCNAIRESAFAVTNLPLIISLEVHCSPQQQAVMVSIMKEAWEGLLVTEPETKAGSLPSPHELRGKILIKVKYVPPNAALEESESGEDDRAGVDAATQKKPSETIQELSRLGIYTQAVSFKTWTQPEASMPTHVFSLSERKFLDHREKHGADLFRHNRHYLMRAYPSGLRISSSNLSPLVFWGSGTQMVALNWQQTDEGMMLNEGMFAGTGGYVLKPEGKSNYYRYRPDIQPKPEQSISTTRKTLSLAITFLAAQSIPLPHPGPSPKRFNPYVKTEIHADGSNGGGRAHEAEYKARTRTHRGCDVDFAGERVSFGAIVGLVEELTFVRFTVRDDEIGRDDLAAWACVRLDRLGQGYRFIHLLDSKGALTEGVVLVKVEKTLA</sequence>
<keyword evidence="5" id="KW-0807">Transducer</keyword>
<dbReference type="FunFam" id="3.20.20.190:FF:000039">
    <property type="entry name" value="Phosphoinositide phospholipase C"/>
    <property type="match status" value="1"/>
</dbReference>
<dbReference type="PANTHER" id="PTHR10336">
    <property type="entry name" value="PHOSPHOINOSITIDE-SPECIFIC PHOSPHOLIPASE C FAMILY PROTEIN"/>
    <property type="match status" value="1"/>
</dbReference>
<dbReference type="PROSITE" id="PS50007">
    <property type="entry name" value="PIPLC_X_DOMAIN"/>
    <property type="match status" value="1"/>
</dbReference>
<comment type="function">
    <text evidence="6">The production of the second messenger molecules diacylglycerol (DAG) and inositol 1,4,5-trisphosphate (IP3) is mediated by activated phosphatidylinositol-specific phospholipase C enzymes.</text>
</comment>
<dbReference type="EC" id="3.1.4.11" evidence="7"/>
<dbReference type="GO" id="GO:0004435">
    <property type="term" value="F:phosphatidylinositol-4,5-bisphosphate phospholipase C activity"/>
    <property type="evidence" value="ECO:0007669"/>
    <property type="project" value="UniProtKB-EC"/>
</dbReference>
<dbReference type="PANTHER" id="PTHR10336:SF82">
    <property type="entry name" value="PHOSPHOINOSITIDE PHOSPHOLIPASE C"/>
    <property type="match status" value="1"/>
</dbReference>
<dbReference type="GO" id="GO:0016042">
    <property type="term" value="P:lipid catabolic process"/>
    <property type="evidence" value="ECO:0007669"/>
    <property type="project" value="UniProtKB-KW"/>
</dbReference>
<dbReference type="GO" id="GO:0051209">
    <property type="term" value="P:release of sequestered calcium ion into cytosol"/>
    <property type="evidence" value="ECO:0007669"/>
    <property type="project" value="TreeGrafter"/>
</dbReference>
<dbReference type="SUPFAM" id="SSF51695">
    <property type="entry name" value="PLC-like phosphodiesterases"/>
    <property type="match status" value="1"/>
</dbReference>
<feature type="domain" description="PI-PLC Y-box" evidence="10">
    <location>
        <begin position="360"/>
        <end position="470"/>
    </location>
</feature>
<keyword evidence="3 7" id="KW-0442">Lipid degradation</keyword>
<feature type="region of interest" description="Disordered" evidence="8">
    <location>
        <begin position="332"/>
        <end position="353"/>
    </location>
</feature>
<keyword evidence="2 7" id="KW-0378">Hydrolase</keyword>
<proteinExistence type="predicted"/>
<dbReference type="GO" id="GO:0048015">
    <property type="term" value="P:phosphatidylinositol-mediated signaling"/>
    <property type="evidence" value="ECO:0007669"/>
    <property type="project" value="TreeGrafter"/>
</dbReference>
<dbReference type="Gene3D" id="3.20.20.190">
    <property type="entry name" value="Phosphatidylinositol (PI) phosphodiesterase"/>
    <property type="match status" value="2"/>
</dbReference>
<organism evidence="11 12">
    <name type="scientific">Tolypocladium ophioglossoides (strain CBS 100239)</name>
    <name type="common">Snaketongue truffleclub</name>
    <name type="synonym">Elaphocordyceps ophioglossoides</name>
    <dbReference type="NCBI Taxonomy" id="1163406"/>
    <lineage>
        <taxon>Eukaryota</taxon>
        <taxon>Fungi</taxon>
        <taxon>Dikarya</taxon>
        <taxon>Ascomycota</taxon>
        <taxon>Pezizomycotina</taxon>
        <taxon>Sordariomycetes</taxon>
        <taxon>Hypocreomycetidae</taxon>
        <taxon>Hypocreales</taxon>
        <taxon>Ophiocordycipitaceae</taxon>
        <taxon>Tolypocladium</taxon>
    </lineage>
</organism>
<dbReference type="CDD" id="cd00275">
    <property type="entry name" value="C2_PLC_like"/>
    <property type="match status" value="1"/>
</dbReference>
<dbReference type="PROSITE" id="PS50008">
    <property type="entry name" value="PIPLC_Y_DOMAIN"/>
    <property type="match status" value="1"/>
</dbReference>
<evidence type="ECO:0000256" key="7">
    <source>
        <dbReference type="RuleBase" id="RU361133"/>
    </source>
</evidence>
<dbReference type="PROSITE" id="PS50004">
    <property type="entry name" value="C2"/>
    <property type="match status" value="1"/>
</dbReference>
<dbReference type="Pfam" id="PF23617">
    <property type="entry name" value="EF-hand_15"/>
    <property type="match status" value="1"/>
</dbReference>
<dbReference type="SMART" id="SM00148">
    <property type="entry name" value="PLCXc"/>
    <property type="match status" value="1"/>
</dbReference>
<dbReference type="Proteomes" id="UP000036947">
    <property type="component" value="Unassembled WGS sequence"/>
</dbReference>
<feature type="compositionally biased region" description="Basic residues" evidence="8">
    <location>
        <begin position="170"/>
        <end position="179"/>
    </location>
</feature>
<feature type="compositionally biased region" description="Basic and acidic residues" evidence="8">
    <location>
        <begin position="195"/>
        <end position="211"/>
    </location>
</feature>
<dbReference type="OrthoDB" id="269822at2759"/>
<feature type="domain" description="C2" evidence="9">
    <location>
        <begin position="478"/>
        <end position="615"/>
    </location>
</feature>
<dbReference type="InterPro" id="IPR001711">
    <property type="entry name" value="PLipase_C_Pinositol-sp_Y"/>
</dbReference>
<reference evidence="11 12" key="1">
    <citation type="journal article" date="2015" name="BMC Genomics">
        <title>The genome of the truffle-parasite Tolypocladium ophioglossoides and the evolution of antifungal peptaibiotics.</title>
        <authorList>
            <person name="Quandt C.A."/>
            <person name="Bushley K.E."/>
            <person name="Spatafora J.W."/>
        </authorList>
    </citation>
    <scope>NUCLEOTIDE SEQUENCE [LARGE SCALE GENOMIC DNA]</scope>
    <source>
        <strain evidence="11 12">CBS 100239</strain>
    </source>
</reference>
<dbReference type="Pfam" id="PF00387">
    <property type="entry name" value="PI-PLC-Y"/>
    <property type="match status" value="1"/>
</dbReference>
<evidence type="ECO:0000256" key="4">
    <source>
        <dbReference type="ARBA" id="ARBA00023098"/>
    </source>
</evidence>
<evidence type="ECO:0000259" key="10">
    <source>
        <dbReference type="PROSITE" id="PS50008"/>
    </source>
</evidence>
<feature type="region of interest" description="Disordered" evidence="8">
    <location>
        <begin position="147"/>
        <end position="179"/>
    </location>
</feature>
<comment type="caution">
    <text evidence="11">The sequence shown here is derived from an EMBL/GenBank/DDBJ whole genome shotgun (WGS) entry which is preliminary data.</text>
</comment>
<evidence type="ECO:0000256" key="3">
    <source>
        <dbReference type="ARBA" id="ARBA00022963"/>
    </source>
</evidence>
<dbReference type="SUPFAM" id="SSF49562">
    <property type="entry name" value="C2 domain (Calcium/lipid-binding domain, CaLB)"/>
    <property type="match status" value="1"/>
</dbReference>
<dbReference type="CDD" id="cd08598">
    <property type="entry name" value="PI-PLC1c_yeast"/>
    <property type="match status" value="1"/>
</dbReference>
<dbReference type="InterPro" id="IPR035892">
    <property type="entry name" value="C2_domain_sf"/>
</dbReference>
<dbReference type="EMBL" id="LFRF01000030">
    <property type="protein sequence ID" value="KND87950.1"/>
    <property type="molecule type" value="Genomic_DNA"/>
</dbReference>
<comment type="catalytic activity">
    <reaction evidence="1 7">
        <text>a 1,2-diacyl-sn-glycero-3-phospho-(1D-myo-inositol-4,5-bisphosphate) + H2O = 1D-myo-inositol 1,4,5-trisphosphate + a 1,2-diacyl-sn-glycerol + H(+)</text>
        <dbReference type="Rhea" id="RHEA:33179"/>
        <dbReference type="ChEBI" id="CHEBI:15377"/>
        <dbReference type="ChEBI" id="CHEBI:15378"/>
        <dbReference type="ChEBI" id="CHEBI:17815"/>
        <dbReference type="ChEBI" id="CHEBI:58456"/>
        <dbReference type="ChEBI" id="CHEBI:203600"/>
        <dbReference type="EC" id="3.1.4.11"/>
    </reaction>
</comment>
<evidence type="ECO:0000256" key="5">
    <source>
        <dbReference type="ARBA" id="ARBA00023224"/>
    </source>
</evidence>
<evidence type="ECO:0000256" key="8">
    <source>
        <dbReference type="SAM" id="MobiDB-lite"/>
    </source>
</evidence>
<keyword evidence="12" id="KW-1185">Reference proteome</keyword>
<dbReference type="Pfam" id="PF00388">
    <property type="entry name" value="PI-PLC-X"/>
    <property type="match status" value="1"/>
</dbReference>
<accession>A0A0L0N2B2</accession>
<evidence type="ECO:0000256" key="6">
    <source>
        <dbReference type="ARBA" id="ARBA00059664"/>
    </source>
</evidence>
<evidence type="ECO:0000256" key="1">
    <source>
        <dbReference type="ARBA" id="ARBA00001195"/>
    </source>
</evidence>
<name>A0A0L0N2B2_TOLOC</name>
<dbReference type="Gene3D" id="2.60.40.150">
    <property type="entry name" value="C2 domain"/>
    <property type="match status" value="1"/>
</dbReference>
<evidence type="ECO:0000256" key="2">
    <source>
        <dbReference type="ARBA" id="ARBA00022801"/>
    </source>
</evidence>
<gene>
    <name evidence="11" type="ORF">TOPH_07359</name>
</gene>
<evidence type="ECO:0000259" key="9">
    <source>
        <dbReference type="PROSITE" id="PS50004"/>
    </source>
</evidence>
<dbReference type="AlphaFoldDB" id="A0A0L0N2B2"/>
<dbReference type="InterPro" id="IPR000909">
    <property type="entry name" value="PLipase_C_PInositol-sp_X_dom"/>
</dbReference>
<feature type="region of interest" description="Disordered" evidence="8">
    <location>
        <begin position="195"/>
        <end position="230"/>
    </location>
</feature>
<protein>
    <recommendedName>
        <fullName evidence="7">Phosphoinositide phospholipase C</fullName>
        <ecNumber evidence="7">3.1.4.11</ecNumber>
    </recommendedName>
</protein>